<evidence type="ECO:0000256" key="1">
    <source>
        <dbReference type="SAM" id="MobiDB-lite"/>
    </source>
</evidence>
<dbReference type="EMBL" id="JMIR01000007">
    <property type="protein sequence ID" value="KEO83909.1"/>
    <property type="molecule type" value="Genomic_DNA"/>
</dbReference>
<reference evidence="2 3" key="1">
    <citation type="journal article" date="2013" name="Int. J. Syst. Evol. Microbiol.">
        <title>Tumebacillus flagellatus sp. nov., an alpha-amylase/pullulanase-producing bacterium isolated from cassava wastewater.</title>
        <authorList>
            <person name="Wang Q."/>
            <person name="Xie N."/>
            <person name="Qin Y."/>
            <person name="Shen N."/>
            <person name="Zhu J."/>
            <person name="Mi H."/>
            <person name="Huang R."/>
        </authorList>
    </citation>
    <scope>NUCLEOTIDE SEQUENCE [LARGE SCALE GENOMIC DNA]</scope>
    <source>
        <strain evidence="2 3">GST4</strain>
    </source>
</reference>
<evidence type="ECO:0000313" key="2">
    <source>
        <dbReference type="EMBL" id="KEO83909.1"/>
    </source>
</evidence>
<gene>
    <name evidence="2" type="ORF">EL26_06895</name>
</gene>
<evidence type="ECO:0008006" key="4">
    <source>
        <dbReference type="Google" id="ProtNLM"/>
    </source>
</evidence>
<dbReference type="eggNOG" id="ENOG502ZV4J">
    <property type="taxonomic scope" value="Bacteria"/>
</dbReference>
<name>A0A074LS14_9BACL</name>
<accession>A0A074LS14</accession>
<feature type="region of interest" description="Disordered" evidence="1">
    <location>
        <begin position="56"/>
        <end position="105"/>
    </location>
</feature>
<dbReference type="RefSeq" id="WP_038085915.1">
    <property type="nucleotide sequence ID" value="NZ_JMIR01000007.1"/>
</dbReference>
<dbReference type="STRING" id="1157490.EL26_06895"/>
<protein>
    <recommendedName>
        <fullName evidence="4">Spore coat protein</fullName>
    </recommendedName>
</protein>
<proteinExistence type="predicted"/>
<keyword evidence="3" id="KW-1185">Reference proteome</keyword>
<evidence type="ECO:0000313" key="3">
    <source>
        <dbReference type="Proteomes" id="UP000027931"/>
    </source>
</evidence>
<organism evidence="2 3">
    <name type="scientific">Tumebacillus flagellatus</name>
    <dbReference type="NCBI Taxonomy" id="1157490"/>
    <lineage>
        <taxon>Bacteria</taxon>
        <taxon>Bacillati</taxon>
        <taxon>Bacillota</taxon>
        <taxon>Bacilli</taxon>
        <taxon>Bacillales</taxon>
        <taxon>Alicyclobacillaceae</taxon>
        <taxon>Tumebacillus</taxon>
    </lineage>
</organism>
<comment type="caution">
    <text evidence="2">The sequence shown here is derived from an EMBL/GenBank/DDBJ whole genome shotgun (WGS) entry which is preliminary data.</text>
</comment>
<dbReference type="Proteomes" id="UP000027931">
    <property type="component" value="Unassembled WGS sequence"/>
</dbReference>
<sequence>MNEKEKNITKGLSDLLITDVFMKHGIEQKKRNLTPEQKEQIRSLVEDLQNQVEQFLHKTSQTPPTVVHNASKAGGTPAPEKSIEPTRPRRRLTFKRNGEGSESND</sequence>
<dbReference type="AlphaFoldDB" id="A0A074LS14"/>